<evidence type="ECO:0000259" key="12">
    <source>
        <dbReference type="Pfam" id="PF18913"/>
    </source>
</evidence>
<dbReference type="Pfam" id="PF00316">
    <property type="entry name" value="FBPase"/>
    <property type="match status" value="1"/>
</dbReference>
<dbReference type="GO" id="GO:0006000">
    <property type="term" value="P:fructose metabolic process"/>
    <property type="evidence" value="ECO:0007669"/>
    <property type="project" value="TreeGrafter"/>
</dbReference>
<feature type="binding site" evidence="9">
    <location>
        <position position="195"/>
    </location>
    <ligand>
        <name>substrate</name>
    </ligand>
</feature>
<dbReference type="OrthoDB" id="9806756at2"/>
<dbReference type="InterPro" id="IPR000146">
    <property type="entry name" value="FBPase_class-1"/>
</dbReference>
<evidence type="ECO:0000256" key="8">
    <source>
        <dbReference type="ARBA" id="ARBA00023277"/>
    </source>
</evidence>
<name>A0A344PM03_9RHOB</name>
<feature type="binding site" evidence="9">
    <location>
        <position position="106"/>
    </location>
    <ligand>
        <name>Mg(2+)</name>
        <dbReference type="ChEBI" id="CHEBI:18420"/>
        <label>1</label>
    </ligand>
</feature>
<dbReference type="PROSITE" id="PS00124">
    <property type="entry name" value="FBPASE"/>
    <property type="match status" value="1"/>
</dbReference>
<dbReference type="SUPFAM" id="SSF56655">
    <property type="entry name" value="Carbohydrate phosphatase"/>
    <property type="match status" value="1"/>
</dbReference>
<comment type="caution">
    <text evidence="9">Lacks conserved residue(s) required for the propagation of feature annotation.</text>
</comment>
<dbReference type="GO" id="GO:0006094">
    <property type="term" value="P:gluconeogenesis"/>
    <property type="evidence" value="ECO:0007669"/>
    <property type="project" value="UniProtKB-UniRule"/>
</dbReference>
<comment type="similarity">
    <text evidence="3 9 10">Belongs to the FBPase class 1 family.</text>
</comment>
<dbReference type="GO" id="GO:0005986">
    <property type="term" value="P:sucrose biosynthetic process"/>
    <property type="evidence" value="ECO:0007669"/>
    <property type="project" value="TreeGrafter"/>
</dbReference>
<dbReference type="EC" id="3.1.3.11" evidence="9"/>
<evidence type="ECO:0000256" key="6">
    <source>
        <dbReference type="ARBA" id="ARBA00022801"/>
    </source>
</evidence>
<keyword evidence="8 9" id="KW-0119">Carbohydrate metabolism</keyword>
<keyword evidence="6 9" id="KW-0378">Hydrolase</keyword>
<comment type="subcellular location">
    <subcellularLocation>
        <location evidence="9">Cytoplasm</location>
    </subcellularLocation>
</comment>
<evidence type="ECO:0000256" key="5">
    <source>
        <dbReference type="ARBA" id="ARBA00022723"/>
    </source>
</evidence>
<evidence type="ECO:0000256" key="1">
    <source>
        <dbReference type="ARBA" id="ARBA00001273"/>
    </source>
</evidence>
<evidence type="ECO:0000256" key="3">
    <source>
        <dbReference type="ARBA" id="ARBA00010941"/>
    </source>
</evidence>
<evidence type="ECO:0000256" key="7">
    <source>
        <dbReference type="ARBA" id="ARBA00022842"/>
    </source>
</evidence>
<dbReference type="InterPro" id="IPR020548">
    <property type="entry name" value="Fructose_bisphosphatase_AS"/>
</dbReference>
<keyword evidence="14" id="KW-1185">Reference proteome</keyword>
<evidence type="ECO:0000256" key="9">
    <source>
        <dbReference type="HAMAP-Rule" id="MF_01855"/>
    </source>
</evidence>
<dbReference type="Pfam" id="PF18913">
    <property type="entry name" value="FBPase_C"/>
    <property type="match status" value="1"/>
</dbReference>
<evidence type="ECO:0000256" key="10">
    <source>
        <dbReference type="RuleBase" id="RU000508"/>
    </source>
</evidence>
<comment type="subunit">
    <text evidence="9">Homotetramer.</text>
</comment>
<dbReference type="Proteomes" id="UP000252023">
    <property type="component" value="Chromosome"/>
</dbReference>
<dbReference type="Gene3D" id="3.30.540.10">
    <property type="entry name" value="Fructose-1,6-Bisphosphatase, subunit A, domain 1"/>
    <property type="match status" value="1"/>
</dbReference>
<feature type="binding site" evidence="9">
    <location>
        <position position="104"/>
    </location>
    <ligand>
        <name>Mg(2+)</name>
        <dbReference type="ChEBI" id="CHEBI:18420"/>
        <label>1</label>
    </ligand>
</feature>
<dbReference type="GO" id="GO:0005829">
    <property type="term" value="C:cytosol"/>
    <property type="evidence" value="ECO:0007669"/>
    <property type="project" value="TreeGrafter"/>
</dbReference>
<dbReference type="RefSeq" id="WP_114076725.1">
    <property type="nucleotide sequence ID" value="NZ_CP030918.1"/>
</dbReference>
<evidence type="ECO:0000256" key="2">
    <source>
        <dbReference type="ARBA" id="ARBA00005215"/>
    </source>
</evidence>
<dbReference type="PIRSF" id="PIRSF500210">
    <property type="entry name" value="FBPtase"/>
    <property type="match status" value="1"/>
</dbReference>
<gene>
    <name evidence="9" type="primary">fbp</name>
    <name evidence="13" type="ORF">DRW48_12585</name>
</gene>
<sequence length="337" mass="35684">MTAQQPGSVRMFDGLPSELGDTLARLAAVGARISRRIARGGLEEHLAGAVGTNAGGDGQKALDLIADEAFHAALEGSAVRWVASEEREEASPINPAGSLALAIDPLDGSSNIETNVSIGTIFGIYPAEATAEASFLRPGHELIAAGYIIYGPQCAMIIATPGGVRCAILDPDSGGFAPAPLLRDIPEGSCEYAINASNYRHWPAPIRAYVDDMVAGSDGPRGRNFNMRWIASLVAELHRILIRGGVFLYPGDDRPSYAQGRLRMVYEAAPVAFLVEAAGGAATDGCERILDQVPGSLHARTPLVFGARDKVARVATYHDLDDTETSALFTRRGLFRS</sequence>
<dbReference type="GO" id="GO:0006002">
    <property type="term" value="P:fructose 6-phosphate metabolic process"/>
    <property type="evidence" value="ECO:0007669"/>
    <property type="project" value="TreeGrafter"/>
</dbReference>
<dbReference type="FunFam" id="3.40.190.80:FF:000011">
    <property type="entry name" value="Fructose-1,6-bisphosphatase class 1"/>
    <property type="match status" value="1"/>
</dbReference>
<keyword evidence="7 9" id="KW-0460">Magnesium</keyword>
<dbReference type="InterPro" id="IPR033391">
    <property type="entry name" value="FBPase_N"/>
</dbReference>
<dbReference type="PRINTS" id="PR00115">
    <property type="entry name" value="F16BPHPHTASE"/>
</dbReference>
<organism evidence="13 14">
    <name type="scientific">Paracoccus suum</name>
    <dbReference type="NCBI Taxonomy" id="2259340"/>
    <lineage>
        <taxon>Bacteria</taxon>
        <taxon>Pseudomonadati</taxon>
        <taxon>Pseudomonadota</taxon>
        <taxon>Alphaproteobacteria</taxon>
        <taxon>Rhodobacterales</taxon>
        <taxon>Paracoccaceae</taxon>
        <taxon>Paracoccus</taxon>
    </lineage>
</organism>
<feature type="binding site" evidence="9">
    <location>
        <position position="104"/>
    </location>
    <ligand>
        <name>Mg(2+)</name>
        <dbReference type="ChEBI" id="CHEBI:18420"/>
        <label>2</label>
    </ligand>
</feature>
<feature type="domain" description="Fructose-1-6-bisphosphatase class I N-terminal" evidence="11">
    <location>
        <begin position="19"/>
        <end position="177"/>
    </location>
</feature>
<keyword evidence="4 9" id="KW-0963">Cytoplasm</keyword>
<feature type="binding site" evidence="9">
    <location>
        <position position="107"/>
    </location>
    <ligand>
        <name>Mg(2+)</name>
        <dbReference type="ChEBI" id="CHEBI:18420"/>
        <label>2</label>
    </ligand>
</feature>
<dbReference type="InterPro" id="IPR044015">
    <property type="entry name" value="FBPase_C_dom"/>
</dbReference>
<comment type="cofactor">
    <cofactor evidence="9">
        <name>Mg(2+)</name>
        <dbReference type="ChEBI" id="CHEBI:18420"/>
    </cofactor>
    <text evidence="9">Binds 2 magnesium ions per subunit.</text>
</comment>
<keyword evidence="5 9" id="KW-0479">Metal-binding</keyword>
<dbReference type="Gene3D" id="3.40.190.80">
    <property type="match status" value="1"/>
</dbReference>
<feature type="binding site" evidence="9">
    <location>
        <begin position="107"/>
        <end position="110"/>
    </location>
    <ligand>
        <name>substrate</name>
    </ligand>
</feature>
<feature type="binding site" evidence="9">
    <location>
        <position position="267"/>
    </location>
    <ligand>
        <name>Mg(2+)</name>
        <dbReference type="ChEBI" id="CHEBI:18420"/>
        <label>2</label>
    </ligand>
</feature>
<proteinExistence type="inferred from homology"/>
<evidence type="ECO:0000313" key="13">
    <source>
        <dbReference type="EMBL" id="AXC50408.1"/>
    </source>
</evidence>
<dbReference type="PIRSF" id="PIRSF000904">
    <property type="entry name" value="FBPtase_SBPase"/>
    <property type="match status" value="1"/>
</dbReference>
<comment type="pathway">
    <text evidence="2">Carbohydrate biosynthesis; Calvin cycle.</text>
</comment>
<dbReference type="GO" id="GO:0042132">
    <property type="term" value="F:fructose 1,6-bisphosphate 1-phosphatase activity"/>
    <property type="evidence" value="ECO:0007669"/>
    <property type="project" value="UniProtKB-UniRule"/>
</dbReference>
<dbReference type="HAMAP" id="MF_01855">
    <property type="entry name" value="FBPase_class1"/>
    <property type="match status" value="1"/>
</dbReference>
<dbReference type="GO" id="GO:0030388">
    <property type="term" value="P:fructose 1,6-bisphosphate metabolic process"/>
    <property type="evidence" value="ECO:0007669"/>
    <property type="project" value="TreeGrafter"/>
</dbReference>
<dbReference type="CDD" id="cd00354">
    <property type="entry name" value="FBPase"/>
    <property type="match status" value="1"/>
</dbReference>
<feature type="domain" description="Fructose-1-6-bisphosphatase class 1 C-terminal" evidence="12">
    <location>
        <begin position="185"/>
        <end position="318"/>
    </location>
</feature>
<dbReference type="PANTHER" id="PTHR11556">
    <property type="entry name" value="FRUCTOSE-1,6-BISPHOSPHATASE-RELATED"/>
    <property type="match status" value="1"/>
</dbReference>
<evidence type="ECO:0000256" key="4">
    <source>
        <dbReference type="ARBA" id="ARBA00022490"/>
    </source>
</evidence>
<evidence type="ECO:0000313" key="14">
    <source>
        <dbReference type="Proteomes" id="UP000252023"/>
    </source>
</evidence>
<dbReference type="KEGG" id="pars:DRW48_12585"/>
<feature type="binding site" evidence="9">
    <location>
        <position position="85"/>
    </location>
    <ligand>
        <name>Mg(2+)</name>
        <dbReference type="ChEBI" id="CHEBI:18420"/>
        <label>1</label>
    </ligand>
</feature>
<dbReference type="AlphaFoldDB" id="A0A344PM03"/>
<dbReference type="EMBL" id="CP030918">
    <property type="protein sequence ID" value="AXC50408.1"/>
    <property type="molecule type" value="Genomic_DNA"/>
</dbReference>
<evidence type="ECO:0000259" key="11">
    <source>
        <dbReference type="Pfam" id="PF00316"/>
    </source>
</evidence>
<dbReference type="InterPro" id="IPR028343">
    <property type="entry name" value="FBPtase"/>
</dbReference>
<reference evidence="14" key="1">
    <citation type="submission" date="2018-07" db="EMBL/GenBank/DDBJ databases">
        <title>Genome sequencing of Paracoccus sp. SC2-6.</title>
        <authorList>
            <person name="Heo J."/>
            <person name="Kim S.-J."/>
            <person name="Kwon S.-W."/>
        </authorList>
    </citation>
    <scope>NUCLEOTIDE SEQUENCE [LARGE SCALE GENOMIC DNA]</scope>
    <source>
        <strain evidence="14">SC2-6</strain>
    </source>
</reference>
<protein>
    <recommendedName>
        <fullName evidence="9">Fructose-1,6-bisphosphatase class 1</fullName>
        <shortName evidence="9">FBPase class 1</shortName>
        <ecNumber evidence="9">3.1.3.11</ecNumber>
    </recommendedName>
    <alternativeName>
        <fullName evidence="9">D-fructose-1,6-bisphosphate 1-phosphohydrolase class 1</fullName>
    </alternativeName>
</protein>
<accession>A0A344PM03</accession>
<comment type="catalytic activity">
    <reaction evidence="1 9">
        <text>beta-D-fructose 1,6-bisphosphate + H2O = beta-D-fructose 6-phosphate + phosphate</text>
        <dbReference type="Rhea" id="RHEA:11064"/>
        <dbReference type="ChEBI" id="CHEBI:15377"/>
        <dbReference type="ChEBI" id="CHEBI:32966"/>
        <dbReference type="ChEBI" id="CHEBI:43474"/>
        <dbReference type="ChEBI" id="CHEBI:57634"/>
        <dbReference type="EC" id="3.1.3.11"/>
    </reaction>
</comment>
<dbReference type="PANTHER" id="PTHR11556:SF35">
    <property type="entry name" value="SEDOHEPTULOSE-1,7-BISPHOSPHATASE, CHLOROPLASTIC"/>
    <property type="match status" value="1"/>
</dbReference>
<dbReference type="GO" id="GO:0000287">
    <property type="term" value="F:magnesium ion binding"/>
    <property type="evidence" value="ECO:0007669"/>
    <property type="project" value="UniProtKB-UniRule"/>
</dbReference>
<dbReference type="NCBIfam" id="NF006780">
    <property type="entry name" value="PRK09293.1-4"/>
    <property type="match status" value="1"/>
</dbReference>